<dbReference type="Gene3D" id="3.40.50.450">
    <property type="match status" value="1"/>
</dbReference>
<dbReference type="RefSeq" id="WP_126161641.1">
    <property type="nucleotide sequence ID" value="NZ_RQPJ01000002.1"/>
</dbReference>
<gene>
    <name evidence="4" type="primary">dprA</name>
    <name evidence="4" type="ORF">EHW67_07030</name>
</gene>
<dbReference type="NCBIfam" id="TIGR00732">
    <property type="entry name" value="dprA"/>
    <property type="match status" value="1"/>
</dbReference>
<feature type="domain" description="DprA winged helix" evidence="3">
    <location>
        <begin position="310"/>
        <end position="362"/>
    </location>
</feature>
<accession>A0A3S0IPX2</accession>
<dbReference type="PANTHER" id="PTHR43022:SF1">
    <property type="entry name" value="PROTEIN SMF"/>
    <property type="match status" value="1"/>
</dbReference>
<reference evidence="4 5" key="1">
    <citation type="submission" date="2018-11" db="EMBL/GenBank/DDBJ databases">
        <title>Arenibacter aquaticus sp.nov., a marine bacterium isolated from surface seawater in the South China Sea.</title>
        <authorList>
            <person name="Guo J."/>
            <person name="Sun J."/>
        </authorList>
    </citation>
    <scope>NUCLEOTIDE SEQUENCE [LARGE SCALE GENOMIC DNA]</scope>
    <source>
        <strain evidence="4 5">GUO666</strain>
    </source>
</reference>
<sequence>MSRDEIIAALRLQNVPNIGDITAKKLIGNCGSPAAIFEERTHHLLRIDGIGKHTLKGLKDLEHLEAAQAEYEFFCNREIDLHYFMDASYPALLKHCVDSPILLFGSGNIDLNNQRIISVVGTRNITSYGSAFCEEFIADLAPLNPVIVSGYAYGVDICVQKAAIKHGLQTIGCLAHGLNQIYPKKHERYVYEVEKNGGFFTEFWSTSQPERENFLKRNRIIAGMSEATIVVESADKGGSLVTADIANSYNRDVFAVPGRTQDKYSSGCNNLIKQQKAHMLTSAADLVYMLGWEIEEKKAEPVQKQLFVELSETEKEIYDYLQQGGKQMLDHIALACKLPIFKVSSTLLNLEMKGVVRPLPGKLFEAI</sequence>
<evidence type="ECO:0000259" key="2">
    <source>
        <dbReference type="Pfam" id="PF02481"/>
    </source>
</evidence>
<dbReference type="InterPro" id="IPR036388">
    <property type="entry name" value="WH-like_DNA-bd_sf"/>
</dbReference>
<dbReference type="GO" id="GO:0009294">
    <property type="term" value="P:DNA-mediated transformation"/>
    <property type="evidence" value="ECO:0007669"/>
    <property type="project" value="InterPro"/>
</dbReference>
<dbReference type="InterPro" id="IPR041614">
    <property type="entry name" value="DprA_WH"/>
</dbReference>
<feature type="domain" description="Smf/DprA SLOG" evidence="2">
    <location>
        <begin position="83"/>
        <end position="289"/>
    </location>
</feature>
<dbReference type="Proteomes" id="UP000267585">
    <property type="component" value="Unassembled WGS sequence"/>
</dbReference>
<comment type="similarity">
    <text evidence="1">Belongs to the DprA/Smf family.</text>
</comment>
<dbReference type="Gene3D" id="1.10.10.10">
    <property type="entry name" value="Winged helix-like DNA-binding domain superfamily/Winged helix DNA-binding domain"/>
    <property type="match status" value="1"/>
</dbReference>
<dbReference type="Pfam" id="PF02481">
    <property type="entry name" value="DNA_processg_A"/>
    <property type="match status" value="1"/>
</dbReference>
<organism evidence="4 5">
    <name type="scientific">Arenibacter aquaticus</name>
    <dbReference type="NCBI Taxonomy" id="2489054"/>
    <lineage>
        <taxon>Bacteria</taxon>
        <taxon>Pseudomonadati</taxon>
        <taxon>Bacteroidota</taxon>
        <taxon>Flavobacteriia</taxon>
        <taxon>Flavobacteriales</taxon>
        <taxon>Flavobacteriaceae</taxon>
        <taxon>Arenibacter</taxon>
    </lineage>
</organism>
<evidence type="ECO:0000313" key="4">
    <source>
        <dbReference type="EMBL" id="RTE54909.1"/>
    </source>
</evidence>
<evidence type="ECO:0000313" key="5">
    <source>
        <dbReference type="Proteomes" id="UP000267585"/>
    </source>
</evidence>
<keyword evidence="5" id="KW-1185">Reference proteome</keyword>
<evidence type="ECO:0000259" key="3">
    <source>
        <dbReference type="Pfam" id="PF17782"/>
    </source>
</evidence>
<dbReference type="InterPro" id="IPR010994">
    <property type="entry name" value="RuvA_2-like"/>
</dbReference>
<protein>
    <submittedName>
        <fullName evidence="4">DNA-protecting protein DprA</fullName>
    </submittedName>
</protein>
<evidence type="ECO:0000256" key="1">
    <source>
        <dbReference type="ARBA" id="ARBA00006525"/>
    </source>
</evidence>
<dbReference type="SUPFAM" id="SSF102405">
    <property type="entry name" value="MCP/YpsA-like"/>
    <property type="match status" value="1"/>
</dbReference>
<dbReference type="Pfam" id="PF17782">
    <property type="entry name" value="WHD_DprA"/>
    <property type="match status" value="1"/>
</dbReference>
<dbReference type="AlphaFoldDB" id="A0A3S0IPX2"/>
<dbReference type="EMBL" id="RQPJ01000002">
    <property type="protein sequence ID" value="RTE54909.1"/>
    <property type="molecule type" value="Genomic_DNA"/>
</dbReference>
<name>A0A3S0IPX2_9FLAO</name>
<proteinExistence type="inferred from homology"/>
<dbReference type="OrthoDB" id="9785707at2"/>
<dbReference type="PANTHER" id="PTHR43022">
    <property type="entry name" value="PROTEIN SMF"/>
    <property type="match status" value="1"/>
</dbReference>
<dbReference type="InterPro" id="IPR057666">
    <property type="entry name" value="DrpA_SLOG"/>
</dbReference>
<comment type="caution">
    <text evidence="4">The sequence shown here is derived from an EMBL/GenBank/DDBJ whole genome shotgun (WGS) entry which is preliminary data.</text>
</comment>
<dbReference type="SUPFAM" id="SSF47781">
    <property type="entry name" value="RuvA domain 2-like"/>
    <property type="match status" value="1"/>
</dbReference>
<dbReference type="InterPro" id="IPR003488">
    <property type="entry name" value="DprA"/>
</dbReference>